<protein>
    <submittedName>
        <fullName evidence="2">Uncharacterized protein</fullName>
    </submittedName>
</protein>
<organism evidence="2 3">
    <name type="scientific">Cellulomonas fengjieae</name>
    <dbReference type="NCBI Taxonomy" id="2819978"/>
    <lineage>
        <taxon>Bacteria</taxon>
        <taxon>Bacillati</taxon>
        <taxon>Actinomycetota</taxon>
        <taxon>Actinomycetes</taxon>
        <taxon>Micrococcales</taxon>
        <taxon>Cellulomonadaceae</taxon>
        <taxon>Cellulomonas</taxon>
    </lineage>
</organism>
<evidence type="ECO:0000313" key="2">
    <source>
        <dbReference type="EMBL" id="MBO3084214.1"/>
    </source>
</evidence>
<reference evidence="2 3" key="1">
    <citation type="submission" date="2021-03" db="EMBL/GenBank/DDBJ databases">
        <title>novel species in genus Cellulomonas.</title>
        <authorList>
            <person name="Zhang G."/>
        </authorList>
    </citation>
    <scope>NUCLEOTIDE SEQUENCE [LARGE SCALE GENOMIC DNA]</scope>
    <source>
        <strain evidence="3">zg-ZUI188</strain>
    </source>
</reference>
<keyword evidence="3" id="KW-1185">Reference proteome</keyword>
<dbReference type="EMBL" id="JAGFBM010000002">
    <property type="protein sequence ID" value="MBO3084214.1"/>
    <property type="molecule type" value="Genomic_DNA"/>
</dbReference>
<gene>
    <name evidence="2" type="ORF">J4035_06145</name>
</gene>
<evidence type="ECO:0000313" key="3">
    <source>
        <dbReference type="Proteomes" id="UP000678317"/>
    </source>
</evidence>
<name>A0ABS3SFW4_9CELL</name>
<sequence length="213" mass="22975">MSAAGTAPGWWRRNRWALVALPAALVLALAASGDRVRTMWWQQDLRRPATAEGGESIQFRQRVLDGVGGTMPVDVQVRLDGVDDAPVLPDDMTLPAGTRAVQVDLTLSADPDVVLTGCSLAVRDATGTRYVYEWNSGGALQAVVPCVPADTPGPRPSLGDLDDVLSEQSTPPRPETWSVSPVVVVPDDVEIADVVLWWQMPQYVLLEVPDRQG</sequence>
<proteinExistence type="predicted"/>
<evidence type="ECO:0000256" key="1">
    <source>
        <dbReference type="SAM" id="MobiDB-lite"/>
    </source>
</evidence>
<dbReference type="Proteomes" id="UP000678317">
    <property type="component" value="Unassembled WGS sequence"/>
</dbReference>
<feature type="region of interest" description="Disordered" evidence="1">
    <location>
        <begin position="151"/>
        <end position="176"/>
    </location>
</feature>
<dbReference type="RefSeq" id="WP_208289075.1">
    <property type="nucleotide sequence ID" value="NZ_CP074404.1"/>
</dbReference>
<accession>A0ABS3SFW4</accession>
<comment type="caution">
    <text evidence="2">The sequence shown here is derived from an EMBL/GenBank/DDBJ whole genome shotgun (WGS) entry which is preliminary data.</text>
</comment>